<accession>A0A517T1Y6</accession>
<evidence type="ECO:0000313" key="1">
    <source>
        <dbReference type="EMBL" id="QDT62390.1"/>
    </source>
</evidence>
<gene>
    <name evidence="1" type="ORF">SV7mr_49380</name>
</gene>
<evidence type="ECO:0000313" key="2">
    <source>
        <dbReference type="Proteomes" id="UP000315003"/>
    </source>
</evidence>
<dbReference type="AlphaFoldDB" id="A0A517T1Y6"/>
<sequence length="235" mass="26667">MFVVSEFDIDFRVLVHTPNLGSLISDVILRDNQSMSTKQKIVKKKVKRQSGCPPLRFDDHPESHAEIVRHYKKFFQAGADSESQHYAELGSFDEALADAAYAKAADGKRHPHQYRLQRANLQKVHQRLKQYDLESCETFHELFVMVHEAIASISGIGELMVYDTAHRLGAYLQLKPEYVYLHAGVRVGATALGYKPSTKWIEPTSLPKPFQKLTAGEMEDCLCIYKHALHAIADQ</sequence>
<reference evidence="1 2" key="1">
    <citation type="submission" date="2019-02" db="EMBL/GenBank/DDBJ databases">
        <title>Deep-cultivation of Planctomycetes and their phenomic and genomic characterization uncovers novel biology.</title>
        <authorList>
            <person name="Wiegand S."/>
            <person name="Jogler M."/>
            <person name="Boedeker C."/>
            <person name="Pinto D."/>
            <person name="Vollmers J."/>
            <person name="Rivas-Marin E."/>
            <person name="Kohn T."/>
            <person name="Peeters S.H."/>
            <person name="Heuer A."/>
            <person name="Rast P."/>
            <person name="Oberbeckmann S."/>
            <person name="Bunk B."/>
            <person name="Jeske O."/>
            <person name="Meyerdierks A."/>
            <person name="Storesund J.E."/>
            <person name="Kallscheuer N."/>
            <person name="Luecker S."/>
            <person name="Lage O.M."/>
            <person name="Pohl T."/>
            <person name="Merkel B.J."/>
            <person name="Hornburger P."/>
            <person name="Mueller R.-W."/>
            <person name="Bruemmer F."/>
            <person name="Labrenz M."/>
            <person name="Spormann A.M."/>
            <person name="Op den Camp H."/>
            <person name="Overmann J."/>
            <person name="Amann R."/>
            <person name="Jetten M.S.M."/>
            <person name="Mascher T."/>
            <person name="Medema M.H."/>
            <person name="Devos D.P."/>
            <person name="Kaster A.-K."/>
            <person name="Ovreas L."/>
            <person name="Rohde M."/>
            <person name="Galperin M.Y."/>
            <person name="Jogler C."/>
        </authorList>
    </citation>
    <scope>NUCLEOTIDE SEQUENCE [LARGE SCALE GENOMIC DNA]</scope>
    <source>
        <strain evidence="1 2">SV_7m_r</strain>
    </source>
</reference>
<name>A0A517T1Y6_9BACT</name>
<dbReference type="Proteomes" id="UP000315003">
    <property type="component" value="Chromosome"/>
</dbReference>
<proteinExistence type="predicted"/>
<protein>
    <submittedName>
        <fullName evidence="1">Uncharacterized protein</fullName>
    </submittedName>
</protein>
<keyword evidence="2" id="KW-1185">Reference proteome</keyword>
<organism evidence="1 2">
    <name type="scientific">Stieleria bergensis</name>
    <dbReference type="NCBI Taxonomy" id="2528025"/>
    <lineage>
        <taxon>Bacteria</taxon>
        <taxon>Pseudomonadati</taxon>
        <taxon>Planctomycetota</taxon>
        <taxon>Planctomycetia</taxon>
        <taxon>Pirellulales</taxon>
        <taxon>Pirellulaceae</taxon>
        <taxon>Stieleria</taxon>
    </lineage>
</organism>
<dbReference type="EMBL" id="CP036272">
    <property type="protein sequence ID" value="QDT62390.1"/>
    <property type="molecule type" value="Genomic_DNA"/>
</dbReference>